<dbReference type="SUPFAM" id="SSF55785">
    <property type="entry name" value="PYP-like sensor domain (PAS domain)"/>
    <property type="match status" value="1"/>
</dbReference>
<name>A0A1I2SGG2_9EURY</name>
<dbReference type="PANTHER" id="PTHR43711:SF1">
    <property type="entry name" value="HISTIDINE KINASE 1"/>
    <property type="match status" value="1"/>
</dbReference>
<feature type="region of interest" description="Disordered" evidence="7">
    <location>
        <begin position="1"/>
        <end position="29"/>
    </location>
</feature>
<dbReference type="Gene3D" id="3.30.450.20">
    <property type="entry name" value="PAS domain"/>
    <property type="match status" value="1"/>
</dbReference>
<dbReference type="SUPFAM" id="SSF47384">
    <property type="entry name" value="Homodimeric domain of signal transducing histidine kinase"/>
    <property type="match status" value="1"/>
</dbReference>
<dbReference type="InterPro" id="IPR000700">
    <property type="entry name" value="PAS-assoc_C"/>
</dbReference>
<dbReference type="Gene3D" id="3.30.565.10">
    <property type="entry name" value="Histidine kinase-like ATPase, C-terminal domain"/>
    <property type="match status" value="1"/>
</dbReference>
<dbReference type="PROSITE" id="PS50109">
    <property type="entry name" value="HIS_KIN"/>
    <property type="match status" value="1"/>
</dbReference>
<dbReference type="PANTHER" id="PTHR43711">
    <property type="entry name" value="TWO-COMPONENT HISTIDINE KINASE"/>
    <property type="match status" value="1"/>
</dbReference>
<evidence type="ECO:0000256" key="3">
    <source>
        <dbReference type="ARBA" id="ARBA00022553"/>
    </source>
</evidence>
<feature type="domain" description="PAC" evidence="9">
    <location>
        <begin position="232"/>
        <end position="292"/>
    </location>
</feature>
<organism evidence="10 11">
    <name type="scientific">Halopelagius inordinatus</name>
    <dbReference type="NCBI Taxonomy" id="553467"/>
    <lineage>
        <taxon>Archaea</taxon>
        <taxon>Methanobacteriati</taxon>
        <taxon>Methanobacteriota</taxon>
        <taxon>Stenosarchaea group</taxon>
        <taxon>Halobacteria</taxon>
        <taxon>Halobacteriales</taxon>
        <taxon>Haloferacaceae</taxon>
    </lineage>
</organism>
<keyword evidence="4" id="KW-0808">Transferase</keyword>
<evidence type="ECO:0000259" key="8">
    <source>
        <dbReference type="PROSITE" id="PS50109"/>
    </source>
</evidence>
<evidence type="ECO:0000313" key="11">
    <source>
        <dbReference type="Proteomes" id="UP000198876"/>
    </source>
</evidence>
<dbReference type="SMART" id="SM00387">
    <property type="entry name" value="HATPase_c"/>
    <property type="match status" value="1"/>
</dbReference>
<evidence type="ECO:0000259" key="9">
    <source>
        <dbReference type="PROSITE" id="PS50113"/>
    </source>
</evidence>
<dbReference type="AlphaFoldDB" id="A0A1I2SGG2"/>
<dbReference type="STRING" id="553467.SAMN04488063_2214"/>
<dbReference type="OrthoDB" id="8127at2157"/>
<dbReference type="GO" id="GO:0000155">
    <property type="term" value="F:phosphorelay sensor kinase activity"/>
    <property type="evidence" value="ECO:0007669"/>
    <property type="project" value="InterPro"/>
</dbReference>
<dbReference type="Proteomes" id="UP000198876">
    <property type="component" value="Unassembled WGS sequence"/>
</dbReference>
<dbReference type="InterPro" id="IPR003661">
    <property type="entry name" value="HisK_dim/P_dom"/>
</dbReference>
<evidence type="ECO:0000256" key="4">
    <source>
        <dbReference type="ARBA" id="ARBA00022679"/>
    </source>
</evidence>
<dbReference type="NCBIfam" id="TIGR00229">
    <property type="entry name" value="sensory_box"/>
    <property type="match status" value="1"/>
</dbReference>
<comment type="catalytic activity">
    <reaction evidence="1">
        <text>ATP + protein L-histidine = ADP + protein N-phospho-L-histidine.</text>
        <dbReference type="EC" id="2.7.13.3"/>
    </reaction>
</comment>
<protein>
    <recommendedName>
        <fullName evidence="2">histidine kinase</fullName>
        <ecNumber evidence="2">2.7.13.3</ecNumber>
    </recommendedName>
</protein>
<dbReference type="InterPro" id="IPR035965">
    <property type="entry name" value="PAS-like_dom_sf"/>
</dbReference>
<dbReference type="InterPro" id="IPR036097">
    <property type="entry name" value="HisK_dim/P_sf"/>
</dbReference>
<feature type="domain" description="Histidine kinase" evidence="8">
    <location>
        <begin position="303"/>
        <end position="498"/>
    </location>
</feature>
<dbReference type="InterPro" id="IPR000014">
    <property type="entry name" value="PAS"/>
</dbReference>
<keyword evidence="6" id="KW-0902">Two-component regulatory system</keyword>
<evidence type="ECO:0000313" key="10">
    <source>
        <dbReference type="EMBL" id="SFG49226.1"/>
    </source>
</evidence>
<evidence type="ECO:0000256" key="5">
    <source>
        <dbReference type="ARBA" id="ARBA00022777"/>
    </source>
</evidence>
<gene>
    <name evidence="10" type="ORF">SAMN04488063_2214</name>
</gene>
<dbReference type="InterPro" id="IPR005467">
    <property type="entry name" value="His_kinase_dom"/>
</dbReference>
<dbReference type="EMBL" id="FOOQ01000002">
    <property type="protein sequence ID" value="SFG49226.1"/>
    <property type="molecule type" value="Genomic_DNA"/>
</dbReference>
<dbReference type="PROSITE" id="PS50113">
    <property type="entry name" value="PAC"/>
    <property type="match status" value="1"/>
</dbReference>
<evidence type="ECO:0000256" key="6">
    <source>
        <dbReference type="ARBA" id="ARBA00023012"/>
    </source>
</evidence>
<dbReference type="SUPFAM" id="SSF55874">
    <property type="entry name" value="ATPase domain of HSP90 chaperone/DNA topoisomerase II/histidine kinase"/>
    <property type="match status" value="1"/>
</dbReference>
<dbReference type="InterPro" id="IPR013656">
    <property type="entry name" value="PAS_4"/>
</dbReference>
<keyword evidence="5" id="KW-0418">Kinase</keyword>
<evidence type="ECO:0000256" key="1">
    <source>
        <dbReference type="ARBA" id="ARBA00000085"/>
    </source>
</evidence>
<proteinExistence type="predicted"/>
<sequence length="506" mass="54542">MTNPREPAETSDSTHDTSDSAAADGDDGRTVLVVGADDAADAAATVLDRRGTVIRRPESDEPPEASDADCAVLSEASVGLSSPTFDALCDRLPVVFLGAPTDETTAAEALSAGAAEFVPPADAADGRVLDARVSGVVARARRDRLAADLARERSMLDAIFETIPAHLYVKDEEARHLRVSEAYLDDPTAYIGRTDDEIHSHGHAEETHADDRRVIDRGEPILDKEERVMSSDTDEFSVRHLLSEHGEEADVSESWVLTSKVPWRDDDGEILGLVGFTIDISERNEYRKRLERQNDRLEEFARVVSHDLRNPLNVAQGYLELLADIVEDETAAAYTDRIDGAHGRMNELIEDVLSLARRGEVVDDPEPTALAAAAASAWEAVAPAGELDVRTGAATVLADEGRLRALLENLFSNAEEHGRDERAVTVTVGLLDGGDGFYVADDGPGVPESDRERAFEPGQTTAEDGTGFGLVIVRRIAEAHGWSVSVTDAATGGARFEFHGCDVRTD</sequence>
<dbReference type="SMART" id="SM00388">
    <property type="entry name" value="HisKA"/>
    <property type="match status" value="1"/>
</dbReference>
<accession>A0A1I2SGG2</accession>
<dbReference type="EC" id="2.7.13.3" evidence="2"/>
<feature type="compositionally biased region" description="Basic and acidic residues" evidence="7">
    <location>
        <begin position="1"/>
        <end position="18"/>
    </location>
</feature>
<dbReference type="InterPro" id="IPR004358">
    <property type="entry name" value="Sig_transdc_His_kin-like_C"/>
</dbReference>
<dbReference type="CDD" id="cd00082">
    <property type="entry name" value="HisKA"/>
    <property type="match status" value="1"/>
</dbReference>
<dbReference type="InterPro" id="IPR050736">
    <property type="entry name" value="Sensor_HK_Regulatory"/>
</dbReference>
<dbReference type="InterPro" id="IPR003594">
    <property type="entry name" value="HATPase_dom"/>
</dbReference>
<dbReference type="Pfam" id="PF00512">
    <property type="entry name" value="HisKA"/>
    <property type="match status" value="1"/>
</dbReference>
<evidence type="ECO:0000256" key="2">
    <source>
        <dbReference type="ARBA" id="ARBA00012438"/>
    </source>
</evidence>
<dbReference type="Pfam" id="PF08448">
    <property type="entry name" value="PAS_4"/>
    <property type="match status" value="1"/>
</dbReference>
<dbReference type="PRINTS" id="PR00344">
    <property type="entry name" value="BCTRLSENSOR"/>
</dbReference>
<evidence type="ECO:0000256" key="7">
    <source>
        <dbReference type="SAM" id="MobiDB-lite"/>
    </source>
</evidence>
<keyword evidence="3" id="KW-0597">Phosphoprotein</keyword>
<keyword evidence="11" id="KW-1185">Reference proteome</keyword>
<dbReference type="RefSeq" id="WP_092892124.1">
    <property type="nucleotide sequence ID" value="NZ_FOOQ01000002.1"/>
</dbReference>
<dbReference type="InterPro" id="IPR036890">
    <property type="entry name" value="HATPase_C_sf"/>
</dbReference>
<dbReference type="Pfam" id="PF02518">
    <property type="entry name" value="HATPase_c"/>
    <property type="match status" value="1"/>
</dbReference>
<reference evidence="11" key="1">
    <citation type="submission" date="2016-10" db="EMBL/GenBank/DDBJ databases">
        <authorList>
            <person name="Varghese N."/>
            <person name="Submissions S."/>
        </authorList>
    </citation>
    <scope>NUCLEOTIDE SEQUENCE [LARGE SCALE GENOMIC DNA]</scope>
    <source>
        <strain evidence="11">CGMCC 1.7739</strain>
    </source>
</reference>
<dbReference type="Gene3D" id="1.10.287.130">
    <property type="match status" value="1"/>
</dbReference>